<dbReference type="InterPro" id="IPR001623">
    <property type="entry name" value="DnaJ_domain"/>
</dbReference>
<dbReference type="PANTHER" id="PTHR43096:SF52">
    <property type="entry name" value="DNAJ HOMOLOG 1, MITOCHONDRIAL-RELATED"/>
    <property type="match status" value="1"/>
</dbReference>
<name>A0ABP5DRS9_9ACTN</name>
<dbReference type="PROSITE" id="PS50076">
    <property type="entry name" value="DNAJ_2"/>
    <property type="match status" value="1"/>
</dbReference>
<dbReference type="EMBL" id="BAAAPC010000002">
    <property type="protein sequence ID" value="GAA1984581.1"/>
    <property type="molecule type" value="Genomic_DNA"/>
</dbReference>
<dbReference type="PANTHER" id="PTHR43096">
    <property type="entry name" value="DNAJ HOMOLOG 1, MITOCHONDRIAL-RELATED"/>
    <property type="match status" value="1"/>
</dbReference>
<dbReference type="CDD" id="cd10747">
    <property type="entry name" value="DnaJ_C"/>
    <property type="match status" value="1"/>
</dbReference>
<protein>
    <recommendedName>
        <fullName evidence="3">J domain-containing protein</fullName>
    </recommendedName>
</protein>
<evidence type="ECO:0000256" key="1">
    <source>
        <dbReference type="ARBA" id="ARBA00023186"/>
    </source>
</evidence>
<dbReference type="InterPro" id="IPR002939">
    <property type="entry name" value="DnaJ_C"/>
</dbReference>
<proteinExistence type="predicted"/>
<reference evidence="5" key="1">
    <citation type="journal article" date="2019" name="Int. J. Syst. Evol. Microbiol.">
        <title>The Global Catalogue of Microorganisms (GCM) 10K type strain sequencing project: providing services to taxonomists for standard genome sequencing and annotation.</title>
        <authorList>
            <consortium name="The Broad Institute Genomics Platform"/>
            <consortium name="The Broad Institute Genome Sequencing Center for Infectious Disease"/>
            <person name="Wu L."/>
            <person name="Ma J."/>
        </authorList>
    </citation>
    <scope>NUCLEOTIDE SEQUENCE [LARGE SCALE GENOMIC DNA]</scope>
    <source>
        <strain evidence="5">JCM 15313</strain>
    </source>
</reference>
<dbReference type="SUPFAM" id="SSF46565">
    <property type="entry name" value="Chaperone J-domain"/>
    <property type="match status" value="1"/>
</dbReference>
<sequence>MSADATRDQVTRAFRALARRYHPDSGAGDPAAFARIRDAYEKLRARERSGSRGSSPRRSAPASGVPIPVRVTTPTPRRGSDISAAVELDLEQAVFGTTVMVDRGRHGPAAVRIPPGVPHRHRVRVVGSGRPGRHGGPAGDLMVTVLVAEHPTYRRVGADLSATLTISYPEAVLGATVPVTTLSGAEVDVTVPPGTAPGHRLRVPGHGVPGQGRRPTGDLVLEIQVHIPQELGADQRATLQRLAELLPPPPRDPRGHRPGH</sequence>
<feature type="region of interest" description="Disordered" evidence="2">
    <location>
        <begin position="44"/>
        <end position="78"/>
    </location>
</feature>
<organism evidence="4 5">
    <name type="scientific">Nocardiopsis rhodophaea</name>
    <dbReference type="NCBI Taxonomy" id="280238"/>
    <lineage>
        <taxon>Bacteria</taxon>
        <taxon>Bacillati</taxon>
        <taxon>Actinomycetota</taxon>
        <taxon>Actinomycetes</taxon>
        <taxon>Streptosporangiales</taxon>
        <taxon>Nocardiopsidaceae</taxon>
        <taxon>Nocardiopsis</taxon>
    </lineage>
</organism>
<dbReference type="Proteomes" id="UP001501585">
    <property type="component" value="Unassembled WGS sequence"/>
</dbReference>
<dbReference type="InterPro" id="IPR008971">
    <property type="entry name" value="HSP40/DnaJ_pept-bd"/>
</dbReference>
<accession>A0ABP5DRS9</accession>
<evidence type="ECO:0000259" key="3">
    <source>
        <dbReference type="PROSITE" id="PS50076"/>
    </source>
</evidence>
<feature type="region of interest" description="Disordered" evidence="2">
    <location>
        <begin position="193"/>
        <end position="214"/>
    </location>
</feature>
<keyword evidence="1" id="KW-0143">Chaperone</keyword>
<dbReference type="CDD" id="cd06257">
    <property type="entry name" value="DnaJ"/>
    <property type="match status" value="1"/>
</dbReference>
<dbReference type="SMART" id="SM00271">
    <property type="entry name" value="DnaJ"/>
    <property type="match status" value="1"/>
</dbReference>
<dbReference type="Gene3D" id="1.10.287.110">
    <property type="entry name" value="DnaJ domain"/>
    <property type="match status" value="1"/>
</dbReference>
<feature type="compositionally biased region" description="Low complexity" evidence="2">
    <location>
        <begin position="51"/>
        <end position="77"/>
    </location>
</feature>
<evidence type="ECO:0000313" key="4">
    <source>
        <dbReference type="EMBL" id="GAA1984581.1"/>
    </source>
</evidence>
<dbReference type="SUPFAM" id="SSF49493">
    <property type="entry name" value="HSP40/DnaJ peptide-binding domain"/>
    <property type="match status" value="2"/>
</dbReference>
<comment type="caution">
    <text evidence="4">The sequence shown here is derived from an EMBL/GenBank/DDBJ whole genome shotgun (WGS) entry which is preliminary data.</text>
</comment>
<dbReference type="Pfam" id="PF00226">
    <property type="entry name" value="DnaJ"/>
    <property type="match status" value="1"/>
</dbReference>
<keyword evidence="5" id="KW-1185">Reference proteome</keyword>
<dbReference type="Pfam" id="PF01556">
    <property type="entry name" value="DnaJ_C"/>
    <property type="match status" value="1"/>
</dbReference>
<dbReference type="InterPro" id="IPR036869">
    <property type="entry name" value="J_dom_sf"/>
</dbReference>
<evidence type="ECO:0000256" key="2">
    <source>
        <dbReference type="SAM" id="MobiDB-lite"/>
    </source>
</evidence>
<evidence type="ECO:0000313" key="5">
    <source>
        <dbReference type="Proteomes" id="UP001501585"/>
    </source>
</evidence>
<dbReference type="Gene3D" id="2.60.260.20">
    <property type="entry name" value="Urease metallochaperone UreE, N-terminal domain"/>
    <property type="match status" value="2"/>
</dbReference>
<feature type="domain" description="J" evidence="3">
    <location>
        <begin position="1"/>
        <end position="64"/>
    </location>
</feature>
<gene>
    <name evidence="4" type="ORF">GCM10009799_07530</name>
</gene>